<protein>
    <submittedName>
        <fullName evidence="4">22543_t:CDS:1</fullName>
    </submittedName>
</protein>
<name>A0ABN7V090_GIGMA</name>
<accession>A0ABN7V090</accession>
<comment type="caution">
    <text evidence="4">The sequence shown here is derived from an EMBL/GenBank/DDBJ whole genome shotgun (WGS) entry which is preliminary data.</text>
</comment>
<keyword evidence="1" id="KW-0238">DNA-binding</keyword>
<evidence type="ECO:0000313" key="4">
    <source>
        <dbReference type="EMBL" id="CAG8698821.1"/>
    </source>
</evidence>
<evidence type="ECO:0000256" key="1">
    <source>
        <dbReference type="PROSITE-ProRule" id="PRU00267"/>
    </source>
</evidence>
<feature type="domain" description="HMG box" evidence="3">
    <location>
        <begin position="103"/>
        <end position="175"/>
    </location>
</feature>
<proteinExistence type="predicted"/>
<keyword evidence="5" id="KW-1185">Reference proteome</keyword>
<dbReference type="CDD" id="cd01389">
    <property type="entry name" value="HMG-box_ROX1-like"/>
    <property type="match status" value="1"/>
</dbReference>
<dbReference type="SUPFAM" id="SSF47095">
    <property type="entry name" value="HMG-box"/>
    <property type="match status" value="1"/>
</dbReference>
<dbReference type="Gene3D" id="1.10.30.10">
    <property type="entry name" value="High mobility group box domain"/>
    <property type="match status" value="1"/>
</dbReference>
<sequence length="242" mass="27920">MCNIKFHALIGDKDESLPSTESQKKTPKLAIKYIWISNFSELITIPSTMELQIIHETLSFSPSPSLQYDHDSFLMQQISNPPYNLSLSLDILLAPSRKSPTHLPRPQNSFVLFRKDYNARMRLLNSIKSENLSAKCISANAKVEWNRQPATVKNFFKVLAKEADKRHKKIFPHYKYQPKCKSKDKRSENEESVSPINSINSESIKDTSQLVETESTLYIDDSINSDTEIVEKYFDMNAYYKD</sequence>
<reference evidence="4 5" key="1">
    <citation type="submission" date="2021-06" db="EMBL/GenBank/DDBJ databases">
        <authorList>
            <person name="Kallberg Y."/>
            <person name="Tangrot J."/>
            <person name="Rosling A."/>
        </authorList>
    </citation>
    <scope>NUCLEOTIDE SEQUENCE [LARGE SCALE GENOMIC DNA]</scope>
    <source>
        <strain evidence="4 5">120-4 pot B 10/14</strain>
    </source>
</reference>
<feature type="DNA-binding region" description="HMG box" evidence="1">
    <location>
        <begin position="103"/>
        <end position="175"/>
    </location>
</feature>
<dbReference type="Proteomes" id="UP000789901">
    <property type="component" value="Unassembled WGS sequence"/>
</dbReference>
<evidence type="ECO:0000259" key="3">
    <source>
        <dbReference type="PROSITE" id="PS50118"/>
    </source>
</evidence>
<evidence type="ECO:0000313" key="5">
    <source>
        <dbReference type="Proteomes" id="UP000789901"/>
    </source>
</evidence>
<gene>
    <name evidence="4" type="ORF">GMARGA_LOCUS11990</name>
</gene>
<keyword evidence="1" id="KW-0539">Nucleus</keyword>
<dbReference type="PROSITE" id="PS50118">
    <property type="entry name" value="HMG_BOX_2"/>
    <property type="match status" value="1"/>
</dbReference>
<organism evidence="4 5">
    <name type="scientific">Gigaspora margarita</name>
    <dbReference type="NCBI Taxonomy" id="4874"/>
    <lineage>
        <taxon>Eukaryota</taxon>
        <taxon>Fungi</taxon>
        <taxon>Fungi incertae sedis</taxon>
        <taxon>Mucoromycota</taxon>
        <taxon>Glomeromycotina</taxon>
        <taxon>Glomeromycetes</taxon>
        <taxon>Diversisporales</taxon>
        <taxon>Gigasporaceae</taxon>
        <taxon>Gigaspora</taxon>
    </lineage>
</organism>
<dbReference type="InterPro" id="IPR036910">
    <property type="entry name" value="HMG_box_dom_sf"/>
</dbReference>
<dbReference type="EMBL" id="CAJVQB010007193">
    <property type="protein sequence ID" value="CAG8698821.1"/>
    <property type="molecule type" value="Genomic_DNA"/>
</dbReference>
<feature type="region of interest" description="Disordered" evidence="2">
    <location>
        <begin position="178"/>
        <end position="199"/>
    </location>
</feature>
<dbReference type="SMART" id="SM00398">
    <property type="entry name" value="HMG"/>
    <property type="match status" value="1"/>
</dbReference>
<dbReference type="InterPro" id="IPR009071">
    <property type="entry name" value="HMG_box_dom"/>
</dbReference>
<evidence type="ECO:0000256" key="2">
    <source>
        <dbReference type="SAM" id="MobiDB-lite"/>
    </source>
</evidence>